<dbReference type="AlphaFoldDB" id="A0A6A6CAD5"/>
<accession>A0A6A6CAD5</accession>
<dbReference type="GeneID" id="54560977"/>
<reference evidence="2" key="1">
    <citation type="journal article" date="2020" name="Stud. Mycol.">
        <title>101 Dothideomycetes genomes: a test case for predicting lifestyles and emergence of pathogens.</title>
        <authorList>
            <person name="Haridas S."/>
            <person name="Albert R."/>
            <person name="Binder M."/>
            <person name="Bloem J."/>
            <person name="Labutti K."/>
            <person name="Salamov A."/>
            <person name="Andreopoulos B."/>
            <person name="Baker S."/>
            <person name="Barry K."/>
            <person name="Bills G."/>
            <person name="Bluhm B."/>
            <person name="Cannon C."/>
            <person name="Castanera R."/>
            <person name="Culley D."/>
            <person name="Daum C."/>
            <person name="Ezra D."/>
            <person name="Gonzalez J."/>
            <person name="Henrissat B."/>
            <person name="Kuo A."/>
            <person name="Liang C."/>
            <person name="Lipzen A."/>
            <person name="Lutzoni F."/>
            <person name="Magnuson J."/>
            <person name="Mondo S."/>
            <person name="Nolan M."/>
            <person name="Ohm R."/>
            <person name="Pangilinan J."/>
            <person name="Park H.-J."/>
            <person name="Ramirez L."/>
            <person name="Alfaro M."/>
            <person name="Sun H."/>
            <person name="Tritt A."/>
            <person name="Yoshinaga Y."/>
            <person name="Zwiers L.-H."/>
            <person name="Turgeon B."/>
            <person name="Goodwin S."/>
            <person name="Spatafora J."/>
            <person name="Crous P."/>
            <person name="Grigoriev I."/>
        </authorList>
    </citation>
    <scope>NUCLEOTIDE SEQUENCE</scope>
    <source>
        <strain evidence="2">ATCC 36951</strain>
    </source>
</reference>
<dbReference type="SUPFAM" id="SSF54695">
    <property type="entry name" value="POZ domain"/>
    <property type="match status" value="1"/>
</dbReference>
<proteinExistence type="predicted"/>
<name>A0A6A6CAD5_ZASCE</name>
<feature type="region of interest" description="Disordered" evidence="1">
    <location>
        <begin position="1"/>
        <end position="21"/>
    </location>
</feature>
<dbReference type="InterPro" id="IPR011333">
    <property type="entry name" value="SKP1/BTB/POZ_sf"/>
</dbReference>
<dbReference type="Proteomes" id="UP000799537">
    <property type="component" value="Unassembled WGS sequence"/>
</dbReference>
<sequence>MSQQNRSSKLPLGPSTLSKGADHGDIDTLKGADCFLKPDDAVGIPMHLSTIMNWSSDLHVAALSEYCSDMEIYYLELPAIDHYAIEELLKYMYGRDIEWGEVDVRVRPKFFSDLLCLADIYNIKGLRERVMKEFKEWTSSNNGQWRDMERDMNLICTFQMPRPLWHVIVQEWAIFLTEGHPVDRHRYEQIINRHPAYANAVWQEIAQMHSEKAN</sequence>
<evidence type="ECO:0000256" key="1">
    <source>
        <dbReference type="SAM" id="MobiDB-lite"/>
    </source>
</evidence>
<evidence type="ECO:0000313" key="2">
    <source>
        <dbReference type="EMBL" id="KAF2164124.1"/>
    </source>
</evidence>
<dbReference type="Gene3D" id="3.30.710.10">
    <property type="entry name" value="Potassium Channel Kv1.1, Chain A"/>
    <property type="match status" value="1"/>
</dbReference>
<dbReference type="EMBL" id="ML993605">
    <property type="protein sequence ID" value="KAF2164124.1"/>
    <property type="molecule type" value="Genomic_DNA"/>
</dbReference>
<organism evidence="2 3">
    <name type="scientific">Zasmidium cellare ATCC 36951</name>
    <dbReference type="NCBI Taxonomy" id="1080233"/>
    <lineage>
        <taxon>Eukaryota</taxon>
        <taxon>Fungi</taxon>
        <taxon>Dikarya</taxon>
        <taxon>Ascomycota</taxon>
        <taxon>Pezizomycotina</taxon>
        <taxon>Dothideomycetes</taxon>
        <taxon>Dothideomycetidae</taxon>
        <taxon>Mycosphaerellales</taxon>
        <taxon>Mycosphaerellaceae</taxon>
        <taxon>Zasmidium</taxon>
    </lineage>
</organism>
<evidence type="ECO:0000313" key="3">
    <source>
        <dbReference type="Proteomes" id="UP000799537"/>
    </source>
</evidence>
<dbReference type="RefSeq" id="XP_033665013.1">
    <property type="nucleotide sequence ID" value="XM_033807705.1"/>
</dbReference>
<keyword evidence="3" id="KW-1185">Reference proteome</keyword>
<protein>
    <submittedName>
        <fullName evidence="2">Uncharacterized protein</fullName>
    </submittedName>
</protein>
<dbReference type="OrthoDB" id="684045at2759"/>
<gene>
    <name evidence="2" type="ORF">M409DRAFT_25470</name>
</gene>